<dbReference type="Proteomes" id="UP000641932">
    <property type="component" value="Unassembled WGS sequence"/>
</dbReference>
<evidence type="ECO:0000313" key="4">
    <source>
        <dbReference type="Proteomes" id="UP000641932"/>
    </source>
</evidence>
<comment type="caution">
    <text evidence="3">The sequence shown here is derived from an EMBL/GenBank/DDBJ whole genome shotgun (WGS) entry which is preliminary data.</text>
</comment>
<dbReference type="PANTHER" id="PTHR35176">
    <property type="entry name" value="HEME OXYGENASE HI_0854-RELATED"/>
    <property type="match status" value="1"/>
</dbReference>
<feature type="domain" description="Pyridoxamine 5'-phosphate oxidase N-terminal" evidence="2">
    <location>
        <begin position="31"/>
        <end position="132"/>
    </location>
</feature>
<dbReference type="InterPro" id="IPR011576">
    <property type="entry name" value="Pyridox_Oxase_N"/>
</dbReference>
<accession>A0A918E1G2</accession>
<gene>
    <name evidence="3" type="ORF">GCM10012280_55210</name>
</gene>
<keyword evidence="4" id="KW-1185">Reference proteome</keyword>
<evidence type="ECO:0000256" key="1">
    <source>
        <dbReference type="ARBA" id="ARBA00023002"/>
    </source>
</evidence>
<protein>
    <submittedName>
        <fullName evidence="3">Pyridoxamine 5'-phosphate oxidase</fullName>
    </submittedName>
</protein>
<evidence type="ECO:0000259" key="2">
    <source>
        <dbReference type="Pfam" id="PF01243"/>
    </source>
</evidence>
<dbReference type="EMBL" id="BMMS01000028">
    <property type="protein sequence ID" value="GGO96217.1"/>
    <property type="molecule type" value="Genomic_DNA"/>
</dbReference>
<reference evidence="3" key="2">
    <citation type="submission" date="2020-09" db="EMBL/GenBank/DDBJ databases">
        <authorList>
            <person name="Sun Q."/>
            <person name="Zhou Y."/>
        </authorList>
    </citation>
    <scope>NUCLEOTIDE SEQUENCE</scope>
    <source>
        <strain evidence="3">CGMCC 4.7201</strain>
    </source>
</reference>
<dbReference type="PANTHER" id="PTHR35176:SF6">
    <property type="entry name" value="HEME OXYGENASE HI_0854-RELATED"/>
    <property type="match status" value="1"/>
</dbReference>
<dbReference type="GO" id="GO:0005829">
    <property type="term" value="C:cytosol"/>
    <property type="evidence" value="ECO:0007669"/>
    <property type="project" value="TreeGrafter"/>
</dbReference>
<dbReference type="AlphaFoldDB" id="A0A918E1G2"/>
<proteinExistence type="predicted"/>
<sequence length="181" mass="19275">MSRGGVVGGGCDTAAMATWRQFEEESPDLAAAVQARFRSAKSHVLATLRQDGSPRVSGTEVDFNGPDMTIGSMLGAVKARDLRRDGRFAIHAATNDDEALEGGDAKVAGYAVEVVGDAELTAAAQAAGQTDPFHAFRLDLTEVVLTSLAPGGQALLIQTWRPGEPVLRYERRNDDPVPRRL</sequence>
<keyword evidence="1" id="KW-0560">Oxidoreductase</keyword>
<dbReference type="GO" id="GO:0016627">
    <property type="term" value="F:oxidoreductase activity, acting on the CH-CH group of donors"/>
    <property type="evidence" value="ECO:0007669"/>
    <property type="project" value="TreeGrafter"/>
</dbReference>
<reference evidence="3" key="1">
    <citation type="journal article" date="2014" name="Int. J. Syst. Evol. Microbiol.">
        <title>Complete genome sequence of Corynebacterium casei LMG S-19264T (=DSM 44701T), isolated from a smear-ripened cheese.</title>
        <authorList>
            <consortium name="US DOE Joint Genome Institute (JGI-PGF)"/>
            <person name="Walter F."/>
            <person name="Albersmeier A."/>
            <person name="Kalinowski J."/>
            <person name="Ruckert C."/>
        </authorList>
    </citation>
    <scope>NUCLEOTIDE SEQUENCE</scope>
    <source>
        <strain evidence="3">CGMCC 4.7201</strain>
    </source>
</reference>
<dbReference type="Gene3D" id="2.30.110.10">
    <property type="entry name" value="Electron Transport, Fmn-binding Protein, Chain A"/>
    <property type="match status" value="1"/>
</dbReference>
<dbReference type="SUPFAM" id="SSF50475">
    <property type="entry name" value="FMN-binding split barrel"/>
    <property type="match status" value="1"/>
</dbReference>
<evidence type="ECO:0000313" key="3">
    <source>
        <dbReference type="EMBL" id="GGO96217.1"/>
    </source>
</evidence>
<dbReference type="Pfam" id="PF01243">
    <property type="entry name" value="PNPOx_N"/>
    <property type="match status" value="1"/>
</dbReference>
<dbReference type="GO" id="GO:0070967">
    <property type="term" value="F:coenzyme F420 binding"/>
    <property type="evidence" value="ECO:0007669"/>
    <property type="project" value="TreeGrafter"/>
</dbReference>
<name>A0A918E1G2_9ACTN</name>
<dbReference type="InterPro" id="IPR012349">
    <property type="entry name" value="Split_barrel_FMN-bd"/>
</dbReference>
<organism evidence="3 4">
    <name type="scientific">Wenjunlia tyrosinilytica</name>
    <dbReference type="NCBI Taxonomy" id="1544741"/>
    <lineage>
        <taxon>Bacteria</taxon>
        <taxon>Bacillati</taxon>
        <taxon>Actinomycetota</taxon>
        <taxon>Actinomycetes</taxon>
        <taxon>Kitasatosporales</taxon>
        <taxon>Streptomycetaceae</taxon>
        <taxon>Wenjunlia</taxon>
    </lineage>
</organism>
<dbReference type="InterPro" id="IPR052019">
    <property type="entry name" value="F420H2_bilvrd_red/Heme_oxyg"/>
</dbReference>